<dbReference type="EMBL" id="JAWZYT010001563">
    <property type="protein sequence ID" value="KAK4311040.1"/>
    <property type="molecule type" value="Genomic_DNA"/>
</dbReference>
<feature type="compositionally biased region" description="Pro residues" evidence="1">
    <location>
        <begin position="113"/>
        <end position="123"/>
    </location>
</feature>
<comment type="caution">
    <text evidence="3">The sequence shown here is derived from an EMBL/GenBank/DDBJ whole genome shotgun (WGS) entry which is preliminary data.</text>
</comment>
<name>A0AAE1PLV2_9EUCA</name>
<dbReference type="AlphaFoldDB" id="A0AAE1PLV2"/>
<dbReference type="EMBL" id="JAWZYT010000885">
    <property type="protein sequence ID" value="KAK4317866.1"/>
    <property type="molecule type" value="Genomic_DNA"/>
</dbReference>
<keyword evidence="2" id="KW-0732">Signal</keyword>
<feature type="region of interest" description="Disordered" evidence="1">
    <location>
        <begin position="87"/>
        <end position="125"/>
    </location>
</feature>
<evidence type="ECO:0000313" key="3">
    <source>
        <dbReference type="EMBL" id="KAK4311040.1"/>
    </source>
</evidence>
<evidence type="ECO:0000256" key="1">
    <source>
        <dbReference type="SAM" id="MobiDB-lite"/>
    </source>
</evidence>
<gene>
    <name evidence="4" type="ORF">Pmani_011105</name>
    <name evidence="3" type="ORF">Pmani_017440</name>
</gene>
<proteinExistence type="predicted"/>
<organism evidence="3 5">
    <name type="scientific">Petrolisthes manimaculis</name>
    <dbReference type="NCBI Taxonomy" id="1843537"/>
    <lineage>
        <taxon>Eukaryota</taxon>
        <taxon>Metazoa</taxon>
        <taxon>Ecdysozoa</taxon>
        <taxon>Arthropoda</taxon>
        <taxon>Crustacea</taxon>
        <taxon>Multicrustacea</taxon>
        <taxon>Malacostraca</taxon>
        <taxon>Eumalacostraca</taxon>
        <taxon>Eucarida</taxon>
        <taxon>Decapoda</taxon>
        <taxon>Pleocyemata</taxon>
        <taxon>Anomura</taxon>
        <taxon>Galatheoidea</taxon>
        <taxon>Porcellanidae</taxon>
        <taxon>Petrolisthes</taxon>
    </lineage>
</organism>
<keyword evidence="5" id="KW-1185">Reference proteome</keyword>
<dbReference type="Proteomes" id="UP001292094">
    <property type="component" value="Unassembled WGS sequence"/>
</dbReference>
<accession>A0AAE1PLV2</accession>
<reference evidence="3" key="1">
    <citation type="submission" date="2023-11" db="EMBL/GenBank/DDBJ databases">
        <title>Genome assemblies of two species of porcelain crab, Petrolisthes cinctipes and Petrolisthes manimaculis (Anomura: Porcellanidae).</title>
        <authorList>
            <person name="Angst P."/>
        </authorList>
    </citation>
    <scope>NUCLEOTIDE SEQUENCE</scope>
    <source>
        <strain evidence="3">PB745_02</strain>
        <tissue evidence="3">Gill</tissue>
    </source>
</reference>
<evidence type="ECO:0000313" key="5">
    <source>
        <dbReference type="Proteomes" id="UP001292094"/>
    </source>
</evidence>
<evidence type="ECO:0000313" key="4">
    <source>
        <dbReference type="EMBL" id="KAK4317866.1"/>
    </source>
</evidence>
<protein>
    <submittedName>
        <fullName evidence="3">Uncharacterized protein</fullName>
    </submittedName>
</protein>
<sequence length="196" mass="21017">MRSLIVLGVVLGMAYGQGFPQETPEVAAARAAFIAEYNRLAELAALAPDIHIIYRDPNDPIMPRPVQPPHFNAFSFRANLGDNTQFQPGPNTFPSHSPGHLAGHLAGHSVPSRPVPRARPQPAPKVAAEPRPVASFPVHRFSPAPIQRWTGPLADDIPAGVGGSVMETPSVVAAKAAHFQAHADHYNTLARLNPQH</sequence>
<evidence type="ECO:0000256" key="2">
    <source>
        <dbReference type="SAM" id="SignalP"/>
    </source>
</evidence>
<feature type="signal peptide" evidence="2">
    <location>
        <begin position="1"/>
        <end position="16"/>
    </location>
</feature>
<feature type="chain" id="PRO_5042442945" evidence="2">
    <location>
        <begin position="17"/>
        <end position="196"/>
    </location>
</feature>